<evidence type="ECO:0000313" key="3">
    <source>
        <dbReference type="EMBL" id="RDW83719.1"/>
    </source>
</evidence>
<keyword evidence="1" id="KW-0812">Transmembrane</keyword>
<feature type="transmembrane region" description="Helical" evidence="1">
    <location>
        <begin position="6"/>
        <end position="26"/>
    </location>
</feature>
<dbReference type="AlphaFoldDB" id="A0A3D8SBI1"/>
<dbReference type="InterPro" id="IPR056632">
    <property type="entry name" value="DUF7730"/>
</dbReference>
<name>A0A3D8SBI1_9EURO</name>
<reference evidence="3 4" key="1">
    <citation type="journal article" date="2018" name="IMA Fungus">
        <title>IMA Genome-F 9: Draft genome sequence of Annulohypoxylon stygium, Aspergillus mulundensis, Berkeleyomyces basicola (syn. Thielaviopsis basicola), Ceratocystis smalleyi, two Cercospora beticola strains, Coleophoma cylindrospora, Fusarium fracticaudum, Phialophora cf. hyalina, and Morchella septimelata.</title>
        <authorList>
            <person name="Wingfield B.D."/>
            <person name="Bills G.F."/>
            <person name="Dong Y."/>
            <person name="Huang W."/>
            <person name="Nel W.J."/>
            <person name="Swalarsk-Parry B.S."/>
            <person name="Vaghefi N."/>
            <person name="Wilken P.M."/>
            <person name="An Z."/>
            <person name="de Beer Z.W."/>
            <person name="De Vos L."/>
            <person name="Chen L."/>
            <person name="Duong T.A."/>
            <person name="Gao Y."/>
            <person name="Hammerbacher A."/>
            <person name="Kikkert J.R."/>
            <person name="Li Y."/>
            <person name="Li H."/>
            <person name="Li K."/>
            <person name="Li Q."/>
            <person name="Liu X."/>
            <person name="Ma X."/>
            <person name="Naidoo K."/>
            <person name="Pethybridge S.J."/>
            <person name="Sun J."/>
            <person name="Steenkamp E.T."/>
            <person name="van der Nest M.A."/>
            <person name="van Wyk S."/>
            <person name="Wingfield M.J."/>
            <person name="Xiong C."/>
            <person name="Yue Q."/>
            <person name="Zhang X."/>
        </authorList>
    </citation>
    <scope>NUCLEOTIDE SEQUENCE [LARGE SCALE GENOMIC DNA]</scope>
    <source>
        <strain evidence="3 4">DSM 5745</strain>
    </source>
</reference>
<feature type="domain" description="DUF7730" evidence="2">
    <location>
        <begin position="62"/>
        <end position="121"/>
    </location>
</feature>
<dbReference type="Pfam" id="PF24864">
    <property type="entry name" value="DUF7730"/>
    <property type="match status" value="1"/>
</dbReference>
<keyword evidence="1" id="KW-0472">Membrane</keyword>
<gene>
    <name evidence="3" type="ORF">DSM5745_04045</name>
</gene>
<organism evidence="3 4">
    <name type="scientific">Aspergillus mulundensis</name>
    <dbReference type="NCBI Taxonomy" id="1810919"/>
    <lineage>
        <taxon>Eukaryota</taxon>
        <taxon>Fungi</taxon>
        <taxon>Dikarya</taxon>
        <taxon>Ascomycota</taxon>
        <taxon>Pezizomycotina</taxon>
        <taxon>Eurotiomycetes</taxon>
        <taxon>Eurotiomycetidae</taxon>
        <taxon>Eurotiales</taxon>
        <taxon>Aspergillaceae</taxon>
        <taxon>Aspergillus</taxon>
        <taxon>Aspergillus subgen. Nidulantes</taxon>
    </lineage>
</organism>
<dbReference type="STRING" id="1810919.A0A3D8SBI1"/>
<dbReference type="EMBL" id="PVWQ01000004">
    <property type="protein sequence ID" value="RDW83719.1"/>
    <property type="molecule type" value="Genomic_DNA"/>
</dbReference>
<dbReference type="RefSeq" id="XP_026605057.1">
    <property type="nucleotide sequence ID" value="XM_026746061.1"/>
</dbReference>
<keyword evidence="4" id="KW-1185">Reference proteome</keyword>
<protein>
    <recommendedName>
        <fullName evidence="2">DUF7730 domain-containing protein</fullName>
    </recommendedName>
</protein>
<evidence type="ECO:0000259" key="2">
    <source>
        <dbReference type="Pfam" id="PF24864"/>
    </source>
</evidence>
<dbReference type="GeneID" id="38114415"/>
<accession>A0A3D8SBI1</accession>
<keyword evidence="1" id="KW-1133">Transmembrane helix</keyword>
<dbReference type="Proteomes" id="UP000256690">
    <property type="component" value="Unassembled WGS sequence"/>
</dbReference>
<evidence type="ECO:0000256" key="1">
    <source>
        <dbReference type="SAM" id="Phobius"/>
    </source>
</evidence>
<evidence type="ECO:0000313" key="4">
    <source>
        <dbReference type="Proteomes" id="UP000256690"/>
    </source>
</evidence>
<sequence length="191" mass="21822">MASLETIKTVLALVFIAPYLVAYAWAKSRFRRVSYWLERRANAPTPLPRRRRSLSETETTNAQTQSLYFKLPPELRHMVYEEVLVSAAPLHVWRTYRRLCSRPCRADPSPAWEDHACSLHDECRPSMARDGSVQRRSAGDGEPVHKARFLGLLSSYTLKALAYYTPEISSLSMTITHYSLYRALFPRAGSG</sequence>
<comment type="caution">
    <text evidence="3">The sequence shown here is derived from an EMBL/GenBank/DDBJ whole genome shotgun (WGS) entry which is preliminary data.</text>
</comment>
<dbReference type="OrthoDB" id="4757095at2759"/>
<proteinExistence type="predicted"/>